<evidence type="ECO:0000313" key="3">
    <source>
        <dbReference type="Proteomes" id="UP000219860"/>
    </source>
</evidence>
<organism evidence="2 3">
    <name type="scientific">Plasmodium berghei</name>
    <dbReference type="NCBI Taxonomy" id="5821"/>
    <lineage>
        <taxon>Eukaryota</taxon>
        <taxon>Sar</taxon>
        <taxon>Alveolata</taxon>
        <taxon>Apicomplexa</taxon>
        <taxon>Aconoidasida</taxon>
        <taxon>Haemosporida</taxon>
        <taxon>Plasmodiidae</taxon>
        <taxon>Plasmodium</taxon>
        <taxon>Plasmodium (Vinckeia)</taxon>
    </lineage>
</organism>
<protein>
    <submittedName>
        <fullName evidence="2">Uncharacterized protein</fullName>
    </submittedName>
</protein>
<evidence type="ECO:0000256" key="1">
    <source>
        <dbReference type="SAM" id="Coils"/>
    </source>
</evidence>
<keyword evidence="1" id="KW-0175">Coiled coil</keyword>
<dbReference type="EMBL" id="LT608260">
    <property type="protein sequence ID" value="SCO63744.1"/>
    <property type="molecule type" value="Genomic_DNA"/>
</dbReference>
<evidence type="ECO:0000313" key="2">
    <source>
        <dbReference type="EMBL" id="SCO63744.1"/>
    </source>
</evidence>
<gene>
    <name evidence="2" type="ORF">PBSP11A_000331200</name>
</gene>
<feature type="coiled-coil region" evidence="1">
    <location>
        <begin position="91"/>
        <end position="118"/>
    </location>
</feature>
<sequence length="401" mass="47569">MLKNKNVINKSGKFTSSKKIAKLQLNMDEIQGQFSDIPIFSESNNINSEIYDTILKEYNGVSKKDSILSEMPNDEETENSQYSYSIEKRENDEENQIIENVNLDKDEEEINFEKLQTEYQSNYKILDDEKYNVEINKELCISEKINQDINPSYQANCHYEKMKVEKEIYNNNNNNNNSKCSMLKNNSSKHFKNEVPNTFQDTFIKEMLIDIYKNTMEHKKTNFLCLEEILKKLTLILKRQNEINNFCISNKSDRQLLLQNMREIKKKIGDKGFNSLTNKDLGIYYIKNIKESEPKIINNLYKNKCLELDHKNEKYMNQNNKNMKEKTNDIYLFLIYLNQLEKYSWKFINFCRNASFQKYGDLTNIGNLQEKNIRSFLCDPKSMKLTIDLEKIVTKIKRNCS</sequence>
<name>A0A1D3SJS8_PLABE</name>
<dbReference type="AlphaFoldDB" id="A0A1D3SJS8"/>
<dbReference type="VEuPathDB" id="PlasmoDB:PBANKA_1227500"/>
<dbReference type="OrthoDB" id="371817at2759"/>
<proteinExistence type="predicted"/>
<reference evidence="2 3" key="1">
    <citation type="submission" date="2016-08" db="EMBL/GenBank/DDBJ databases">
        <authorList>
            <consortium name="Pathogen Informatics"/>
        </authorList>
    </citation>
    <scope>NUCLEOTIDE SEQUENCE [LARGE SCALE GENOMIC DNA]</scope>
    <source>
        <strain evidence="2 3">SP11 Antwerpcl1</strain>
    </source>
</reference>
<dbReference type="Proteomes" id="UP000219860">
    <property type="component" value="Chromosome 12"/>
</dbReference>
<accession>A0A1D3SJS8</accession>